<name>A0A8C4RFP3_ERPCA</name>
<evidence type="ECO:0000313" key="2">
    <source>
        <dbReference type="Proteomes" id="UP000694620"/>
    </source>
</evidence>
<dbReference type="Gene3D" id="1.25.40.970">
    <property type="match status" value="1"/>
</dbReference>
<proteinExistence type="predicted"/>
<reference evidence="1" key="2">
    <citation type="submission" date="2025-08" db="UniProtKB">
        <authorList>
            <consortium name="Ensembl"/>
        </authorList>
    </citation>
    <scope>IDENTIFICATION</scope>
</reference>
<dbReference type="PANTHER" id="PTHR12197">
    <property type="entry name" value="HISTONE-LYSINE N-METHYLTRANSFERASE SMYD"/>
    <property type="match status" value="1"/>
</dbReference>
<accession>A0A8C4RFP3</accession>
<evidence type="ECO:0000313" key="1">
    <source>
        <dbReference type="Ensembl" id="ENSECRP00000001044.1"/>
    </source>
</evidence>
<dbReference type="AlphaFoldDB" id="A0A8C4RFP3"/>
<organism evidence="1 2">
    <name type="scientific">Erpetoichthys calabaricus</name>
    <name type="common">Rope fish</name>
    <name type="synonym">Calamoichthys calabaricus</name>
    <dbReference type="NCBI Taxonomy" id="27687"/>
    <lineage>
        <taxon>Eukaryota</taxon>
        <taxon>Metazoa</taxon>
        <taxon>Chordata</taxon>
        <taxon>Craniata</taxon>
        <taxon>Vertebrata</taxon>
        <taxon>Euteleostomi</taxon>
        <taxon>Actinopterygii</taxon>
        <taxon>Polypteriformes</taxon>
        <taxon>Polypteridae</taxon>
        <taxon>Erpetoichthys</taxon>
    </lineage>
</organism>
<dbReference type="PANTHER" id="PTHR12197:SF288">
    <property type="entry name" value="HISTONE-LYSINE N-METHYLTRANSFERASE SMYD3"/>
    <property type="match status" value="1"/>
</dbReference>
<dbReference type="InterPro" id="IPR011990">
    <property type="entry name" value="TPR-like_helical_dom_sf"/>
</dbReference>
<sequence>MQLKNQYCFLCECHRCKTKDKDEDMLAGDEHAWKRVKEPIPKVEELQSQKNWEEVLAVCQTVIDNNQDVLPDRNIYLLKMLDCALDACINLACWDKALHYGIRTLQPYGLYYTGFHPLRAVQLMFVGKLQYHQEMFKEAFETLKEVSNNLSN</sequence>
<dbReference type="GO" id="GO:0005634">
    <property type="term" value="C:nucleus"/>
    <property type="evidence" value="ECO:0007669"/>
    <property type="project" value="TreeGrafter"/>
</dbReference>
<keyword evidence="2" id="KW-1185">Reference proteome</keyword>
<reference evidence="1" key="1">
    <citation type="submission" date="2021-06" db="EMBL/GenBank/DDBJ databases">
        <authorList>
            <consortium name="Wellcome Sanger Institute Data Sharing"/>
        </authorList>
    </citation>
    <scope>NUCLEOTIDE SEQUENCE [LARGE SCALE GENOMIC DNA]</scope>
</reference>
<reference evidence="1" key="3">
    <citation type="submission" date="2025-09" db="UniProtKB">
        <authorList>
            <consortium name="Ensembl"/>
        </authorList>
    </citation>
    <scope>IDENTIFICATION</scope>
</reference>
<dbReference type="Ensembl" id="ENSECRT00000001066.1">
    <property type="protein sequence ID" value="ENSECRP00000001044.1"/>
    <property type="gene ID" value="ENSECRG00000000712.1"/>
</dbReference>
<dbReference type="InterPro" id="IPR050869">
    <property type="entry name" value="H3K4_H4K5_MeTrfase"/>
</dbReference>
<protein>
    <submittedName>
        <fullName evidence="1">Uncharacterized protein</fullName>
    </submittedName>
</protein>
<dbReference type="GeneTree" id="ENSGT00940000156766"/>
<dbReference type="Proteomes" id="UP000694620">
    <property type="component" value="Chromosome 3"/>
</dbReference>
<dbReference type="Gene3D" id="1.25.40.10">
    <property type="entry name" value="Tetratricopeptide repeat domain"/>
    <property type="match status" value="1"/>
</dbReference>